<dbReference type="Proteomes" id="UP000022910">
    <property type="component" value="Unassembled WGS sequence"/>
</dbReference>
<dbReference type="InterPro" id="IPR027417">
    <property type="entry name" value="P-loop_NTPase"/>
</dbReference>
<name>A0A015LPR9_RHIIW</name>
<accession>A0A015LPR9</accession>
<dbReference type="InterPro" id="IPR051055">
    <property type="entry name" value="PIF1_helicase"/>
</dbReference>
<dbReference type="HOGENOM" id="CLU_001613_3_3_1"/>
<sequence length="232" mass="25942">MRNGESTIDDWRTLVTRFEDNLSMAERNRFSGAMFILTKWADVNAVNIDQLRSLNVPVAKIQAIHTGGNEAKKADSDTAHGLEAQLLLARGSRVMLTANLWTETGLVNGSMGTVKDILFKEDQGPPSLHIAVLVSFDSYKGPTITSLEGERVVPIAPIRRTQGLTLQKAIIDLGDKEFIASLSFVAISRVRTLKDILFKPFNFERLQHIKECKRLQERLDEEKRLNSIIPGN</sequence>
<dbReference type="PANTHER" id="PTHR47642:SF6">
    <property type="entry name" value="ATP-DEPENDENT DNA HELICASE"/>
    <property type="match status" value="1"/>
</dbReference>
<protein>
    <submittedName>
        <fullName evidence="1">Uncharacterized protein</fullName>
    </submittedName>
</protein>
<keyword evidence="2" id="KW-1185">Reference proteome</keyword>
<gene>
    <name evidence="1" type="ORF">RirG_048400</name>
</gene>
<dbReference type="STRING" id="1432141.A0A015LPR9"/>
<evidence type="ECO:0000313" key="2">
    <source>
        <dbReference type="Proteomes" id="UP000022910"/>
    </source>
</evidence>
<dbReference type="EMBL" id="JEMT01012733">
    <property type="protein sequence ID" value="EXX74731.1"/>
    <property type="molecule type" value="Genomic_DNA"/>
</dbReference>
<dbReference type="AlphaFoldDB" id="A0A015LPR9"/>
<proteinExistence type="predicted"/>
<evidence type="ECO:0000313" key="1">
    <source>
        <dbReference type="EMBL" id="EXX74731.1"/>
    </source>
</evidence>
<organism evidence="1 2">
    <name type="scientific">Rhizophagus irregularis (strain DAOM 197198w)</name>
    <name type="common">Glomus intraradices</name>
    <dbReference type="NCBI Taxonomy" id="1432141"/>
    <lineage>
        <taxon>Eukaryota</taxon>
        <taxon>Fungi</taxon>
        <taxon>Fungi incertae sedis</taxon>
        <taxon>Mucoromycota</taxon>
        <taxon>Glomeromycotina</taxon>
        <taxon>Glomeromycetes</taxon>
        <taxon>Glomerales</taxon>
        <taxon>Glomeraceae</taxon>
        <taxon>Rhizophagus</taxon>
    </lineage>
</organism>
<dbReference type="PANTHER" id="PTHR47642">
    <property type="entry name" value="ATP-DEPENDENT DNA HELICASE"/>
    <property type="match status" value="1"/>
</dbReference>
<dbReference type="OrthoDB" id="2364860at2759"/>
<reference evidence="1 2" key="1">
    <citation type="submission" date="2014-02" db="EMBL/GenBank/DDBJ databases">
        <title>Single nucleus genome sequencing reveals high similarity among nuclei of an endomycorrhizal fungus.</title>
        <authorList>
            <person name="Lin K."/>
            <person name="Geurts R."/>
            <person name="Zhang Z."/>
            <person name="Limpens E."/>
            <person name="Saunders D.G."/>
            <person name="Mu D."/>
            <person name="Pang E."/>
            <person name="Cao H."/>
            <person name="Cha H."/>
            <person name="Lin T."/>
            <person name="Zhou Q."/>
            <person name="Shang Y."/>
            <person name="Li Y."/>
            <person name="Ivanov S."/>
            <person name="Sharma T."/>
            <person name="Velzen R.V."/>
            <person name="Ruijter N.D."/>
            <person name="Aanen D.K."/>
            <person name="Win J."/>
            <person name="Kamoun S."/>
            <person name="Bisseling T."/>
            <person name="Huang S."/>
        </authorList>
    </citation>
    <scope>NUCLEOTIDE SEQUENCE [LARGE SCALE GENOMIC DNA]</scope>
    <source>
        <strain evidence="2">DAOM197198w</strain>
    </source>
</reference>
<comment type="caution">
    <text evidence="1">The sequence shown here is derived from an EMBL/GenBank/DDBJ whole genome shotgun (WGS) entry which is preliminary data.</text>
</comment>
<dbReference type="SUPFAM" id="SSF52540">
    <property type="entry name" value="P-loop containing nucleoside triphosphate hydrolases"/>
    <property type="match status" value="1"/>
</dbReference>